<dbReference type="Pfam" id="PF25137">
    <property type="entry name" value="ADH_Fe_C"/>
    <property type="match status" value="1"/>
</dbReference>
<dbReference type="PANTHER" id="PTHR11496">
    <property type="entry name" value="ALCOHOL DEHYDROGENASE"/>
    <property type="match status" value="1"/>
</dbReference>
<reference evidence="6 7" key="1">
    <citation type="submission" date="2019-05" db="EMBL/GenBank/DDBJ databases">
        <title>Nesterenkonia sp. GY239, isolated from the Southern Atlantic Ocean.</title>
        <authorList>
            <person name="Zhang G."/>
        </authorList>
    </citation>
    <scope>NUCLEOTIDE SEQUENCE [LARGE SCALE GENOMIC DNA]</scope>
    <source>
        <strain evidence="6 7">GY239</strain>
    </source>
</reference>
<dbReference type="InterPro" id="IPR039697">
    <property type="entry name" value="Alcohol_dehydrogenase_Fe"/>
</dbReference>
<feature type="domain" description="Fe-containing alcohol dehydrogenase-like C-terminal" evidence="5">
    <location>
        <begin position="191"/>
        <end position="385"/>
    </location>
</feature>
<dbReference type="SUPFAM" id="SSF56796">
    <property type="entry name" value="Dehydroquinate synthase-like"/>
    <property type="match status" value="1"/>
</dbReference>
<keyword evidence="2" id="KW-0560">Oxidoreductase</keyword>
<evidence type="ECO:0000256" key="3">
    <source>
        <dbReference type="ARBA" id="ARBA00023027"/>
    </source>
</evidence>
<evidence type="ECO:0000259" key="5">
    <source>
        <dbReference type="Pfam" id="PF25137"/>
    </source>
</evidence>
<dbReference type="Proteomes" id="UP000306544">
    <property type="component" value="Unassembled WGS sequence"/>
</dbReference>
<dbReference type="InterPro" id="IPR056798">
    <property type="entry name" value="ADH_Fe_C"/>
</dbReference>
<evidence type="ECO:0000313" key="6">
    <source>
        <dbReference type="EMBL" id="TLP77551.1"/>
    </source>
</evidence>
<dbReference type="RefSeq" id="WP_138169781.1">
    <property type="nucleotide sequence ID" value="NZ_VAWA01000004.1"/>
</dbReference>
<dbReference type="AlphaFoldDB" id="A0A5R9AFP6"/>
<dbReference type="Gene3D" id="1.20.1090.10">
    <property type="entry name" value="Dehydroquinate synthase-like - alpha domain"/>
    <property type="match status" value="1"/>
</dbReference>
<organism evidence="6 7">
    <name type="scientific">Nesterenkonia sphaerica</name>
    <dbReference type="NCBI Taxonomy" id="1804988"/>
    <lineage>
        <taxon>Bacteria</taxon>
        <taxon>Bacillati</taxon>
        <taxon>Actinomycetota</taxon>
        <taxon>Actinomycetes</taxon>
        <taxon>Micrococcales</taxon>
        <taxon>Micrococcaceae</taxon>
        <taxon>Nesterenkonia</taxon>
    </lineage>
</organism>
<dbReference type="CDD" id="cd08551">
    <property type="entry name" value="Fe-ADH"/>
    <property type="match status" value="1"/>
</dbReference>
<gene>
    <name evidence="6" type="ORF">FEF27_05035</name>
</gene>
<evidence type="ECO:0000256" key="2">
    <source>
        <dbReference type="ARBA" id="ARBA00023002"/>
    </source>
</evidence>
<dbReference type="EMBL" id="VAWA01000004">
    <property type="protein sequence ID" value="TLP77551.1"/>
    <property type="molecule type" value="Genomic_DNA"/>
</dbReference>
<dbReference type="PANTHER" id="PTHR11496:SF102">
    <property type="entry name" value="ALCOHOL DEHYDROGENASE 4"/>
    <property type="match status" value="1"/>
</dbReference>
<dbReference type="OrthoDB" id="323926at2"/>
<accession>A0A5R9AFP6</accession>
<sequence>MNYYKQFSFELPTRIEFGVGLIESLAEQVTGLEAQRVLLVSDPGLLAVGVVDRVSDILLAANLDVTVFTEVEPEPDAAGVMLGAKLCKDEGRDLVVGLGGGSALDTAKSIALMAKNEGHIRDFAGLNVPSAPGLPVIAVPTTAGTGSECAVWSVISEKSLNVKYGIGGRNMTATVALCDPSLLVSLPARLTAGTGVDALAHALESYVNKATQPISEALSEKSMELIAQSLRTAVYNGADLQARSETLIASTMAACAFAPTRLGLAHAMAMPLGAKAKIPHGDVISILLPEVMRFNMVANLDKFARIARIFGVDTRNLSKREAAAAGVDAVAELVSDIGAPNSLAAYGVAETDLEELAAESMESGNIEVNPRATTAGDLVDIMRRCM</sequence>
<dbReference type="InterPro" id="IPR018211">
    <property type="entry name" value="ADH_Fe_CS"/>
</dbReference>
<evidence type="ECO:0000259" key="4">
    <source>
        <dbReference type="Pfam" id="PF00465"/>
    </source>
</evidence>
<keyword evidence="7" id="KW-1185">Reference proteome</keyword>
<keyword evidence="3" id="KW-0520">NAD</keyword>
<evidence type="ECO:0000256" key="1">
    <source>
        <dbReference type="ARBA" id="ARBA00007358"/>
    </source>
</evidence>
<evidence type="ECO:0000313" key="7">
    <source>
        <dbReference type="Proteomes" id="UP000306544"/>
    </source>
</evidence>
<dbReference type="GO" id="GO:0004022">
    <property type="term" value="F:alcohol dehydrogenase (NAD+) activity"/>
    <property type="evidence" value="ECO:0007669"/>
    <property type="project" value="UniProtKB-ARBA"/>
</dbReference>
<dbReference type="FunFam" id="3.40.50.1970:FF:000003">
    <property type="entry name" value="Alcohol dehydrogenase, iron-containing"/>
    <property type="match status" value="1"/>
</dbReference>
<protein>
    <submittedName>
        <fullName evidence="6">Iron-containing alcohol dehydrogenase</fullName>
    </submittedName>
</protein>
<dbReference type="Pfam" id="PF00465">
    <property type="entry name" value="Fe-ADH"/>
    <property type="match status" value="1"/>
</dbReference>
<dbReference type="Gene3D" id="3.40.50.1970">
    <property type="match status" value="1"/>
</dbReference>
<proteinExistence type="inferred from homology"/>
<dbReference type="PROSITE" id="PS00913">
    <property type="entry name" value="ADH_IRON_1"/>
    <property type="match status" value="1"/>
</dbReference>
<feature type="domain" description="Alcohol dehydrogenase iron-type/glycerol dehydrogenase GldA" evidence="4">
    <location>
        <begin position="12"/>
        <end position="180"/>
    </location>
</feature>
<dbReference type="GO" id="GO:0046872">
    <property type="term" value="F:metal ion binding"/>
    <property type="evidence" value="ECO:0007669"/>
    <property type="project" value="InterPro"/>
</dbReference>
<comment type="similarity">
    <text evidence="1">Belongs to the iron-containing alcohol dehydrogenase family.</text>
</comment>
<comment type="caution">
    <text evidence="6">The sequence shown here is derived from an EMBL/GenBank/DDBJ whole genome shotgun (WGS) entry which is preliminary data.</text>
</comment>
<dbReference type="FunFam" id="1.20.1090.10:FF:000001">
    <property type="entry name" value="Aldehyde-alcohol dehydrogenase"/>
    <property type="match status" value="1"/>
</dbReference>
<dbReference type="InterPro" id="IPR001670">
    <property type="entry name" value="ADH_Fe/GldA"/>
</dbReference>
<name>A0A5R9AFP6_9MICC</name>